<feature type="signal peptide" evidence="3">
    <location>
        <begin position="1"/>
        <end position="21"/>
    </location>
</feature>
<protein>
    <submittedName>
        <fullName evidence="4">Uncharacterized protein</fullName>
    </submittedName>
</protein>
<dbReference type="Proteomes" id="UP001165962">
    <property type="component" value="Unassembled WGS sequence"/>
</dbReference>
<comment type="caution">
    <text evidence="4">The sequence shown here is derived from an EMBL/GenBank/DDBJ whole genome shotgun (WGS) entry which is preliminary data.</text>
</comment>
<keyword evidence="2" id="KW-0812">Transmembrane</keyword>
<keyword evidence="3" id="KW-0732">Signal</keyword>
<feature type="region of interest" description="Disordered" evidence="1">
    <location>
        <begin position="266"/>
        <end position="321"/>
    </location>
</feature>
<dbReference type="EMBL" id="JAAOIW010000004">
    <property type="protein sequence ID" value="NHN30578.1"/>
    <property type="molecule type" value="Genomic_DNA"/>
</dbReference>
<keyword evidence="2" id="KW-1133">Transmembrane helix</keyword>
<feature type="compositionally biased region" description="Gly residues" evidence="1">
    <location>
        <begin position="283"/>
        <end position="305"/>
    </location>
</feature>
<evidence type="ECO:0000313" key="4">
    <source>
        <dbReference type="EMBL" id="NHN30578.1"/>
    </source>
</evidence>
<feature type="transmembrane region" description="Helical" evidence="2">
    <location>
        <begin position="333"/>
        <end position="351"/>
    </location>
</feature>
<keyword evidence="2" id="KW-0472">Membrane</keyword>
<gene>
    <name evidence="4" type="ORF">G9U52_12120</name>
</gene>
<accession>A0ABX0J3L1</accession>
<evidence type="ECO:0000256" key="3">
    <source>
        <dbReference type="SAM" id="SignalP"/>
    </source>
</evidence>
<feature type="compositionally biased region" description="Low complexity" evidence="1">
    <location>
        <begin position="269"/>
        <end position="282"/>
    </location>
</feature>
<sequence length="358" mass="37256">MRILLLLLTMLGLLLPSVASAHVVNEQTIYEDIQFSAAKEPIVSLSAIGVIPYEHGASLFKPNDPLSRKDLAYWAGSFQQLPAASPTASDIAKAAENAGLVSSLQGNATYREVSQAFFGGQAKVATGQLDSELTREAFVLFMTANLDQQVGGNAAGHTNGTNNTHDKTLYEMAGFTPGPAGKIEEISQQETKDAEGKVTKTYILQIGGKDWSLSDHPKIANAAVDPALWKNKELVRSWTQKVGSNEGVMQLLIFDKQAAGLDLGAGVGSKETSTNSSVSSAHGGHGGGTGATAGGGHGSGTGGTTASGHGSMAESGHINTNGGTPEAVAKFPFVPLILLTALALIGGWLFAKRKRKMI</sequence>
<feature type="chain" id="PRO_5045185039" evidence="3">
    <location>
        <begin position="22"/>
        <end position="358"/>
    </location>
</feature>
<evidence type="ECO:0000256" key="2">
    <source>
        <dbReference type="SAM" id="Phobius"/>
    </source>
</evidence>
<proteinExistence type="predicted"/>
<evidence type="ECO:0000256" key="1">
    <source>
        <dbReference type="SAM" id="MobiDB-lite"/>
    </source>
</evidence>
<reference evidence="4" key="1">
    <citation type="submission" date="2020-03" db="EMBL/GenBank/DDBJ databases">
        <title>Draft sequencing of Paenibacilllus sp. S3N08.</title>
        <authorList>
            <person name="Kim D.-U."/>
        </authorList>
    </citation>
    <scope>NUCLEOTIDE SEQUENCE</scope>
    <source>
        <strain evidence="4">S3N08</strain>
    </source>
</reference>
<keyword evidence="5" id="KW-1185">Reference proteome</keyword>
<name>A0ABX0J3L1_9BACL</name>
<organism evidence="4 5">
    <name type="scientific">Paenibacillus agricola</name>
    <dbReference type="NCBI Taxonomy" id="2716264"/>
    <lineage>
        <taxon>Bacteria</taxon>
        <taxon>Bacillati</taxon>
        <taxon>Bacillota</taxon>
        <taxon>Bacilli</taxon>
        <taxon>Bacillales</taxon>
        <taxon>Paenibacillaceae</taxon>
        <taxon>Paenibacillus</taxon>
    </lineage>
</organism>
<evidence type="ECO:0000313" key="5">
    <source>
        <dbReference type="Proteomes" id="UP001165962"/>
    </source>
</evidence>